<dbReference type="PIRSF" id="PIRSF036603">
    <property type="entry name" value="DPol_eta"/>
    <property type="match status" value="1"/>
</dbReference>
<evidence type="ECO:0000256" key="2">
    <source>
        <dbReference type="ARBA" id="ARBA00022634"/>
    </source>
</evidence>
<feature type="region of interest" description="Disordered" evidence="4">
    <location>
        <begin position="724"/>
        <end position="761"/>
    </location>
</feature>
<organism evidence="6 7">
    <name type="scientific">Hymenochirus boettgeri</name>
    <name type="common">Congo dwarf clawed frog</name>
    <dbReference type="NCBI Taxonomy" id="247094"/>
    <lineage>
        <taxon>Eukaryota</taxon>
        <taxon>Metazoa</taxon>
        <taxon>Chordata</taxon>
        <taxon>Craniata</taxon>
        <taxon>Vertebrata</taxon>
        <taxon>Euteleostomi</taxon>
        <taxon>Amphibia</taxon>
        <taxon>Batrachia</taxon>
        <taxon>Anura</taxon>
        <taxon>Pipoidea</taxon>
        <taxon>Pipidae</taxon>
        <taxon>Pipinae</taxon>
        <taxon>Hymenochirus</taxon>
    </lineage>
</organism>
<dbReference type="GO" id="GO:0003887">
    <property type="term" value="F:DNA-directed DNA polymerase activity"/>
    <property type="evidence" value="ECO:0007669"/>
    <property type="project" value="InterPro"/>
</dbReference>
<dbReference type="GO" id="GO:0019985">
    <property type="term" value="P:translesion synthesis"/>
    <property type="evidence" value="ECO:0007669"/>
    <property type="project" value="TreeGrafter"/>
</dbReference>
<dbReference type="InterPro" id="IPR043128">
    <property type="entry name" value="Rev_trsase/Diguanyl_cyclase"/>
</dbReference>
<dbReference type="GO" id="GO:0003684">
    <property type="term" value="F:damaged DNA binding"/>
    <property type="evidence" value="ECO:0007669"/>
    <property type="project" value="InterPro"/>
</dbReference>
<evidence type="ECO:0000256" key="4">
    <source>
        <dbReference type="SAM" id="MobiDB-lite"/>
    </source>
</evidence>
<evidence type="ECO:0000259" key="5">
    <source>
        <dbReference type="PROSITE" id="PS50173"/>
    </source>
</evidence>
<name>A0A8T2KIG2_9PIPI</name>
<evidence type="ECO:0000313" key="6">
    <source>
        <dbReference type="EMBL" id="KAG8456769.1"/>
    </source>
</evidence>
<dbReference type="SUPFAM" id="SSF100879">
    <property type="entry name" value="Lesion bypass DNA polymerase (Y-family), little finger domain"/>
    <property type="match status" value="1"/>
</dbReference>
<protein>
    <recommendedName>
        <fullName evidence="5">UmuC domain-containing protein</fullName>
    </recommendedName>
</protein>
<dbReference type="EMBL" id="JAACNH010000001">
    <property type="protein sequence ID" value="KAG8456769.1"/>
    <property type="molecule type" value="Genomic_DNA"/>
</dbReference>
<dbReference type="Pfam" id="PF00817">
    <property type="entry name" value="IMS"/>
    <property type="match status" value="1"/>
</dbReference>
<dbReference type="InterPro" id="IPR036775">
    <property type="entry name" value="DNA_pol_Y-fam_lit_finger_sf"/>
</dbReference>
<accession>A0A8T2KIG2</accession>
<gene>
    <name evidence="6" type="ORF">GDO86_002522</name>
</gene>
<dbReference type="AlphaFoldDB" id="A0A8T2KIG2"/>
<evidence type="ECO:0000256" key="1">
    <source>
        <dbReference type="ARBA" id="ARBA00010945"/>
    </source>
</evidence>
<reference evidence="6" key="1">
    <citation type="thesis" date="2020" institute="ProQuest LLC" country="789 East Eisenhower Parkway, Ann Arbor, MI, USA">
        <title>Comparative Genomics and Chromosome Evolution.</title>
        <authorList>
            <person name="Mudd A.B."/>
        </authorList>
    </citation>
    <scope>NUCLEOTIDE SEQUENCE</scope>
    <source>
        <strain evidence="6">Female2</strain>
        <tissue evidence="6">Blood</tissue>
    </source>
</reference>
<dbReference type="Gene3D" id="3.30.1490.100">
    <property type="entry name" value="DNA polymerase, Y-family, little finger domain"/>
    <property type="match status" value="1"/>
</dbReference>
<sequence length="761" mass="85414">MEEEEDWMCPGDSPRALGRSGGAVNKVIVHIDMDCFYAQVEMIRNPDLKNKPLGVQQKYIVVTCNYEARKFGVNKLMSIREAKEKCPQLVLVSGEDLTPYREMSYKATELLEEFSPKVERLGFDENFIDVTELVDKKLQKMPWSDRNPESLVSGHVYNEQKVDVNDWAHTRISVGSRVAAEIRASLYNKLGLTGCAGVASNKLLAKLVSGTHKPNQQTILLPESHSHMINSLDHVKRIPGIGYKTTKRLESLGLSRVNDLQTCPYMILEKEFGGSIAQRIQMLSRGEDDSPVTPSGPPQSISDEDSFKKCSTVTEVKTKMEELLKNLLIRQYKDGRIPHTLRLTIRQFSPTNKWFNRESRQCPVPSHINWTVGAESEAVPALMGLLMRLFEKMINVKTPFHLTLLNVCFCNLKASNPTRRSIGFYLTQKAMPGPNQQDGLMETEKNTRHDFRLKDNSSQQSNNQPASPGSVKKYSELPLVRLPEGIDMEVFQQLPEDIKQEILMSPVVPTAPRREPNSQALPSKGILNFFSKSKADDHSKHGGDCSLEKSMASFMGVTKVHHFTVSDCSDSVSYSTCKETQSPSCKRPLNGHLFTKAKIDIPSTCSHEDNSVLDNKYSLAPLTKPRSSHVCEGTDDIDSCSVTKLTNRCRCDKGDSMNSNVSPSTSHCTVHGSVQSPHVDMESQVNKGGDQEVSFPNSVDMNVFFQLPEEVKRELMAEWRQLDHKSKIPGKKQMEKAKSFQARKTKTPTGPNSLLKYFKPN</sequence>
<keyword evidence="3" id="KW-0808">Transferase</keyword>
<dbReference type="FunFam" id="3.30.1490.100:FF:000003">
    <property type="entry name" value="Polymerase (DNA directed) iota"/>
    <property type="match status" value="1"/>
</dbReference>
<dbReference type="InterPro" id="IPR017961">
    <property type="entry name" value="DNA_pol_Y-fam_little_finger"/>
</dbReference>
<keyword evidence="2" id="KW-0237">DNA synthesis</keyword>
<feature type="compositionally biased region" description="Basic and acidic residues" evidence="4">
    <location>
        <begin position="724"/>
        <end position="738"/>
    </location>
</feature>
<dbReference type="InterPro" id="IPR043502">
    <property type="entry name" value="DNA/RNA_pol_sf"/>
</dbReference>
<dbReference type="PANTHER" id="PTHR46404:SF1">
    <property type="entry name" value="DNA POLYMERASE IOTA"/>
    <property type="match status" value="1"/>
</dbReference>
<dbReference type="InterPro" id="IPR001126">
    <property type="entry name" value="UmuC"/>
</dbReference>
<evidence type="ECO:0000256" key="3">
    <source>
        <dbReference type="ARBA" id="ARBA00022679"/>
    </source>
</evidence>
<dbReference type="FunFam" id="3.40.1170.60:FF:000006">
    <property type="entry name" value="DNA polymerase iota"/>
    <property type="match status" value="1"/>
</dbReference>
<comment type="similarity">
    <text evidence="1">Belongs to the DNA polymerase type-Y family.</text>
</comment>
<dbReference type="InterPro" id="IPR025527">
    <property type="entry name" value="HUWE1/Rev1_UBM"/>
</dbReference>
<dbReference type="Gene3D" id="3.40.1170.60">
    <property type="match status" value="1"/>
</dbReference>
<dbReference type="Pfam" id="PF14377">
    <property type="entry name" value="UBM"/>
    <property type="match status" value="2"/>
</dbReference>
<dbReference type="Gene3D" id="1.10.150.20">
    <property type="entry name" value="5' to 3' exonuclease, C-terminal subdomain"/>
    <property type="match status" value="1"/>
</dbReference>
<dbReference type="Pfam" id="PF21999">
    <property type="entry name" value="IMS_HHH_1"/>
    <property type="match status" value="1"/>
</dbReference>
<proteinExistence type="inferred from homology"/>
<dbReference type="SUPFAM" id="SSF56672">
    <property type="entry name" value="DNA/RNA polymerases"/>
    <property type="match status" value="1"/>
</dbReference>
<feature type="region of interest" description="Disordered" evidence="4">
    <location>
        <begin position="283"/>
        <end position="306"/>
    </location>
</feature>
<dbReference type="InterPro" id="IPR053848">
    <property type="entry name" value="IMS_HHH_1"/>
</dbReference>
<evidence type="ECO:0000313" key="7">
    <source>
        <dbReference type="Proteomes" id="UP000812440"/>
    </source>
</evidence>
<dbReference type="GO" id="GO:0006281">
    <property type="term" value="P:DNA repair"/>
    <property type="evidence" value="ECO:0007669"/>
    <property type="project" value="InterPro"/>
</dbReference>
<dbReference type="PROSITE" id="PS50173">
    <property type="entry name" value="UMUC"/>
    <property type="match status" value="1"/>
</dbReference>
<dbReference type="Proteomes" id="UP000812440">
    <property type="component" value="Chromosome 1"/>
</dbReference>
<dbReference type="PANTHER" id="PTHR46404">
    <property type="entry name" value="DNA POLYMERASE IOTA"/>
    <property type="match status" value="1"/>
</dbReference>
<dbReference type="OrthoDB" id="447129at2759"/>
<dbReference type="Gene3D" id="6.10.250.1630">
    <property type="match status" value="2"/>
</dbReference>
<dbReference type="FunFam" id="3.30.70.270:FF:000013">
    <property type="entry name" value="Polymerase (DNA directed) iota"/>
    <property type="match status" value="1"/>
</dbReference>
<dbReference type="Pfam" id="PF11799">
    <property type="entry name" value="IMS_C"/>
    <property type="match status" value="1"/>
</dbReference>
<feature type="domain" description="UmuC" evidence="5">
    <location>
        <begin position="28"/>
        <end position="242"/>
    </location>
</feature>
<comment type="caution">
    <text evidence="6">The sequence shown here is derived from an EMBL/GenBank/DDBJ whole genome shotgun (WGS) entry which is preliminary data.</text>
</comment>
<feature type="region of interest" description="Disordered" evidence="4">
    <location>
        <begin position="453"/>
        <end position="474"/>
    </location>
</feature>
<keyword evidence="7" id="KW-1185">Reference proteome</keyword>
<dbReference type="Gene3D" id="3.30.70.270">
    <property type="match status" value="1"/>
</dbReference>